<comment type="caution">
    <text evidence="1">The sequence shown here is derived from an EMBL/GenBank/DDBJ whole genome shotgun (WGS) entry which is preliminary data.</text>
</comment>
<dbReference type="RefSeq" id="WP_182616791.1">
    <property type="nucleotide sequence ID" value="NZ_BAAATF010000003.1"/>
</dbReference>
<keyword evidence="2" id="KW-1185">Reference proteome</keyword>
<gene>
    <name evidence="1" type="ORF">FHX71_002578</name>
</gene>
<dbReference type="Proteomes" id="UP000540568">
    <property type="component" value="Unassembled WGS sequence"/>
</dbReference>
<name>A0A7W3J9A7_9MICO</name>
<protein>
    <submittedName>
        <fullName evidence="1">Putative RecB family nuclease</fullName>
    </submittedName>
</protein>
<organism evidence="1 2">
    <name type="scientific">Promicromonospora sukumoe</name>
    <dbReference type="NCBI Taxonomy" id="88382"/>
    <lineage>
        <taxon>Bacteria</taxon>
        <taxon>Bacillati</taxon>
        <taxon>Actinomycetota</taxon>
        <taxon>Actinomycetes</taxon>
        <taxon>Micrococcales</taxon>
        <taxon>Promicromonosporaceae</taxon>
        <taxon>Promicromonospora</taxon>
    </lineage>
</organism>
<evidence type="ECO:0000313" key="2">
    <source>
        <dbReference type="Proteomes" id="UP000540568"/>
    </source>
</evidence>
<reference evidence="1 2" key="1">
    <citation type="submission" date="2020-07" db="EMBL/GenBank/DDBJ databases">
        <title>Sequencing the genomes of 1000 actinobacteria strains.</title>
        <authorList>
            <person name="Klenk H.-P."/>
        </authorList>
    </citation>
    <scope>NUCLEOTIDE SEQUENCE [LARGE SCALE GENOMIC DNA]</scope>
    <source>
        <strain evidence="1 2">DSM 44121</strain>
    </source>
</reference>
<evidence type="ECO:0000313" key="1">
    <source>
        <dbReference type="EMBL" id="MBA8808636.1"/>
    </source>
</evidence>
<dbReference type="AlphaFoldDB" id="A0A7W3J9A7"/>
<sequence>MSLNLNKLVDKAYKDQSIAAILAAPPSALLGLTPKHDEMLAELKIKTIADLGKWQHAVHAQALVTLADAEVPAIAGDK</sequence>
<accession>A0A7W3J9A7</accession>
<proteinExistence type="predicted"/>
<dbReference type="EMBL" id="JACGWV010000001">
    <property type="protein sequence ID" value="MBA8808636.1"/>
    <property type="molecule type" value="Genomic_DNA"/>
</dbReference>